<dbReference type="Proteomes" id="UP000278252">
    <property type="component" value="Unassembled WGS sequence"/>
</dbReference>
<dbReference type="AlphaFoldDB" id="A0A1L9C2D3"/>
<sequence length="307" mass="34343">MNEAISVRNLNYAYPDGTLALKDIELHVKKGEKIGILGPNGAGKTTLFMHLNGVIKNPDGEVSIFNQDISSLKTEERIHRVGVVFQDPDDQLFMPTIFDDVAFGPINMGLNKEEVEERVSSALKTVGLSGFEERVPHNLSYGQKKRAAIAAVLSMGPEILILDEPTANLDPRSKAELIKLVNRLNSEGITTIIASHEVNTLPELVDRIYIINQEIIAEGTPREIFSDWQLLRDNNLEAPDVFKLFQVLTCFGYDCEKLPLSINEAVDELTKTIEGGKGHVHLHIHEHTHRNVNECLNNYNHHEDRGI</sequence>
<evidence type="ECO:0000313" key="16">
    <source>
        <dbReference type="Proteomes" id="UP000193969"/>
    </source>
</evidence>
<evidence type="ECO:0000313" key="13">
    <source>
        <dbReference type="EMBL" id="RNI09516.1"/>
    </source>
</evidence>
<dbReference type="GO" id="GO:0043190">
    <property type="term" value="C:ATP-binding cassette (ABC) transporter complex"/>
    <property type="evidence" value="ECO:0007669"/>
    <property type="project" value="TreeGrafter"/>
</dbReference>
<dbReference type="OrthoDB" id="18209at2157"/>
<evidence type="ECO:0000256" key="1">
    <source>
        <dbReference type="ARBA" id="ARBA00004202"/>
    </source>
</evidence>
<keyword evidence="16" id="KW-1185">Reference proteome</keyword>
<evidence type="ECO:0000313" key="14">
    <source>
        <dbReference type="EMBL" id="SMH40027.1"/>
    </source>
</evidence>
<dbReference type="GO" id="GO:0016887">
    <property type="term" value="F:ATP hydrolysis activity"/>
    <property type="evidence" value="ECO:0007669"/>
    <property type="project" value="InterPro"/>
</dbReference>
<comment type="function">
    <text evidence="10">Part of an ABC transporter complex. Responsible for energy coupling to the transport system.</text>
</comment>
<dbReference type="Gene3D" id="3.40.50.300">
    <property type="entry name" value="P-loop containing nucleotide triphosphate hydrolases"/>
    <property type="match status" value="1"/>
</dbReference>
<dbReference type="InterPro" id="IPR003593">
    <property type="entry name" value="AAA+_ATPase"/>
</dbReference>
<keyword evidence="3 10" id="KW-0813">Transport</keyword>
<dbReference type="RefSeq" id="WP_072361542.1">
    <property type="nucleotide sequence ID" value="NZ_FXBN01000002.1"/>
</dbReference>
<organism evidence="12 15">
    <name type="scientific">Methanohalophilus portucalensis FDF-1</name>
    <dbReference type="NCBI Taxonomy" id="523843"/>
    <lineage>
        <taxon>Archaea</taxon>
        <taxon>Methanobacteriati</taxon>
        <taxon>Methanobacteriota</taxon>
        <taxon>Stenosarchaea group</taxon>
        <taxon>Methanomicrobia</taxon>
        <taxon>Methanosarcinales</taxon>
        <taxon>Methanosarcinaceae</taxon>
        <taxon>Methanohalophilus</taxon>
    </lineage>
</organism>
<dbReference type="EMBL" id="RJJH01000014">
    <property type="protein sequence ID" value="RNI09516.1"/>
    <property type="molecule type" value="Genomic_DNA"/>
</dbReference>
<dbReference type="SUPFAM" id="SSF52540">
    <property type="entry name" value="P-loop containing nucleoside triphosphate hydrolases"/>
    <property type="match status" value="1"/>
</dbReference>
<dbReference type="GO" id="GO:0005524">
    <property type="term" value="F:ATP binding"/>
    <property type="evidence" value="ECO:0007669"/>
    <property type="project" value="UniProtKB-UniRule"/>
</dbReference>
<dbReference type="InterPro" id="IPR005876">
    <property type="entry name" value="Co_trans_ATP-bd"/>
</dbReference>
<keyword evidence="8 10" id="KW-0472">Membrane</keyword>
<comment type="similarity">
    <text evidence="2 10">Belongs to the ABC transporter superfamily.</text>
</comment>
<evidence type="ECO:0000256" key="5">
    <source>
        <dbReference type="ARBA" id="ARBA00022741"/>
    </source>
</evidence>
<dbReference type="InterPro" id="IPR050095">
    <property type="entry name" value="ECF_ABC_transporter_ATP-bd"/>
</dbReference>
<dbReference type="NCBIfam" id="TIGR01166">
    <property type="entry name" value="cbiO"/>
    <property type="match status" value="1"/>
</dbReference>
<dbReference type="STRING" id="523843.SAMN06264941_1479"/>
<evidence type="ECO:0000259" key="11">
    <source>
        <dbReference type="PROSITE" id="PS50893"/>
    </source>
</evidence>
<reference evidence="14" key="3">
    <citation type="submission" date="2017-04" db="EMBL/GenBank/DDBJ databases">
        <authorList>
            <person name="Afonso C.L."/>
            <person name="Miller P.J."/>
            <person name="Scott M.A."/>
            <person name="Spackman E."/>
            <person name="Goraichik I."/>
            <person name="Dimitrov K.M."/>
            <person name="Suarez D.L."/>
            <person name="Swayne D.E."/>
        </authorList>
    </citation>
    <scope>NUCLEOTIDE SEQUENCE [LARGE SCALE GENOMIC DNA]</scope>
    <source>
        <strain evidence="14">FDF-1</strain>
    </source>
</reference>
<dbReference type="PROSITE" id="PS00211">
    <property type="entry name" value="ABC_TRANSPORTER_1"/>
    <property type="match status" value="1"/>
</dbReference>
<dbReference type="GO" id="GO:0006824">
    <property type="term" value="P:cobalt ion transport"/>
    <property type="evidence" value="ECO:0007669"/>
    <property type="project" value="InterPro"/>
</dbReference>
<accession>A0A1L9C2D3</accession>
<evidence type="ECO:0000256" key="3">
    <source>
        <dbReference type="ARBA" id="ARBA00022448"/>
    </source>
</evidence>
<gene>
    <name evidence="13" type="ORF">EFE41_09395</name>
    <name evidence="12" type="ORF">MPF_1918</name>
    <name evidence="14" type="ORF">SAMN06264941_1479</name>
</gene>
<reference evidence="13 17" key="4">
    <citation type="submission" date="2018-10" db="EMBL/GenBank/DDBJ databases">
        <title>Cultivation of a novel Methanohalophilus strain from Kebrit Deep of the Red Sea and a genomic comparison of members of the genus Methanohalophilus.</title>
        <authorList>
            <person name="Guan Y."/>
            <person name="Ngugi D.K."/>
            <person name="Stingl U."/>
        </authorList>
    </citation>
    <scope>NUCLEOTIDE SEQUENCE [LARGE SCALE GENOMIC DNA]</scope>
    <source>
        <strain evidence="13 17">DSM 7471</strain>
    </source>
</reference>
<dbReference type="PANTHER" id="PTHR43553">
    <property type="entry name" value="HEAVY METAL TRANSPORTER"/>
    <property type="match status" value="1"/>
</dbReference>
<feature type="domain" description="ABC transporter" evidence="11">
    <location>
        <begin position="5"/>
        <end position="238"/>
    </location>
</feature>
<evidence type="ECO:0000256" key="4">
    <source>
        <dbReference type="ARBA" id="ARBA00022475"/>
    </source>
</evidence>
<reference evidence="16" key="2">
    <citation type="submission" date="2017-04" db="EMBL/GenBank/DDBJ databases">
        <authorList>
            <person name="Varghese N."/>
            <person name="Submissions S."/>
        </authorList>
    </citation>
    <scope>NUCLEOTIDE SEQUENCE [LARGE SCALE GENOMIC DNA]</scope>
    <source>
        <strain evidence="16">FDF-1</strain>
    </source>
</reference>
<evidence type="ECO:0000256" key="7">
    <source>
        <dbReference type="ARBA" id="ARBA00022967"/>
    </source>
</evidence>
<comment type="subcellular location">
    <subcellularLocation>
        <location evidence="1 10">Cell membrane</location>
        <topology evidence="1 10">Peripheral membrane protein</topology>
    </subcellularLocation>
</comment>
<dbReference type="GO" id="GO:0042626">
    <property type="term" value="F:ATPase-coupled transmembrane transporter activity"/>
    <property type="evidence" value="ECO:0007669"/>
    <property type="project" value="TreeGrafter"/>
</dbReference>
<dbReference type="CDD" id="cd03225">
    <property type="entry name" value="ABC_cobalt_CbiO_domain1"/>
    <property type="match status" value="1"/>
</dbReference>
<evidence type="ECO:0000313" key="12">
    <source>
        <dbReference type="EMBL" id="OJH48616.1"/>
    </source>
</evidence>
<keyword evidence="6 10" id="KW-0067">ATP-binding</keyword>
<reference evidence="12 15" key="1">
    <citation type="submission" date="2014-12" db="EMBL/GenBank/DDBJ databases">
        <title>The genome sequence of Methanohalophilus portucalensis strain FDF1.</title>
        <authorList>
            <person name="Lai M.-C."/>
            <person name="Lai S.-J."/>
        </authorList>
    </citation>
    <scope>NUCLEOTIDE SEQUENCE [LARGE SCALE GENOMIC DNA]</scope>
    <source>
        <strain evidence="12 15">FDF-1</strain>
    </source>
</reference>
<dbReference type="InterPro" id="IPR027417">
    <property type="entry name" value="P-loop_NTPase"/>
</dbReference>
<evidence type="ECO:0000256" key="8">
    <source>
        <dbReference type="ARBA" id="ARBA00023136"/>
    </source>
</evidence>
<evidence type="ECO:0000256" key="9">
    <source>
        <dbReference type="ARBA" id="ARBA00025157"/>
    </source>
</evidence>
<dbReference type="FunFam" id="3.40.50.300:FF:000224">
    <property type="entry name" value="Energy-coupling factor transporter ATP-binding protein EcfA"/>
    <property type="match status" value="1"/>
</dbReference>
<evidence type="ECO:0000313" key="17">
    <source>
        <dbReference type="Proteomes" id="UP000278252"/>
    </source>
</evidence>
<name>A0A1L9C2D3_9EURY</name>
<dbReference type="SMART" id="SM00382">
    <property type="entry name" value="AAA"/>
    <property type="match status" value="1"/>
</dbReference>
<evidence type="ECO:0000256" key="2">
    <source>
        <dbReference type="ARBA" id="ARBA00005417"/>
    </source>
</evidence>
<dbReference type="PANTHER" id="PTHR43553:SF24">
    <property type="entry name" value="ENERGY-COUPLING FACTOR TRANSPORTER ATP-BINDING PROTEIN ECFA1"/>
    <property type="match status" value="1"/>
</dbReference>
<protein>
    <recommendedName>
        <fullName evidence="10">ABC transporter ATP-binding protein</fullName>
    </recommendedName>
</protein>
<dbReference type="Proteomes" id="UP000185713">
    <property type="component" value="Unassembled WGS sequence"/>
</dbReference>
<dbReference type="InterPro" id="IPR003439">
    <property type="entry name" value="ABC_transporter-like_ATP-bd"/>
</dbReference>
<evidence type="ECO:0000313" key="15">
    <source>
        <dbReference type="Proteomes" id="UP000185713"/>
    </source>
</evidence>
<proteinExistence type="inferred from homology"/>
<dbReference type="InterPro" id="IPR015856">
    <property type="entry name" value="ABC_transpr_CbiO/EcfA_su"/>
</dbReference>
<dbReference type="PROSITE" id="PS50893">
    <property type="entry name" value="ABC_TRANSPORTER_2"/>
    <property type="match status" value="1"/>
</dbReference>
<comment type="function">
    <text evidence="9">Probably part of an ABC transporter complex. Responsible for energy coupling to the transport system.</text>
</comment>
<keyword evidence="4 10" id="KW-1003">Cell membrane</keyword>
<keyword evidence="5 10" id="KW-0547">Nucleotide-binding</keyword>
<dbReference type="EMBL" id="JWTK01000007">
    <property type="protein sequence ID" value="OJH48616.1"/>
    <property type="molecule type" value="Genomic_DNA"/>
</dbReference>
<evidence type="ECO:0000256" key="6">
    <source>
        <dbReference type="ARBA" id="ARBA00022840"/>
    </source>
</evidence>
<dbReference type="InterPro" id="IPR017871">
    <property type="entry name" value="ABC_transporter-like_CS"/>
</dbReference>
<dbReference type="Pfam" id="PF00005">
    <property type="entry name" value="ABC_tran"/>
    <property type="match status" value="1"/>
</dbReference>
<keyword evidence="7" id="KW-1278">Translocase</keyword>
<dbReference type="EMBL" id="FXBN01000002">
    <property type="protein sequence ID" value="SMH40027.1"/>
    <property type="molecule type" value="Genomic_DNA"/>
</dbReference>
<dbReference type="Proteomes" id="UP000193969">
    <property type="component" value="Unassembled WGS sequence"/>
</dbReference>
<evidence type="ECO:0000256" key="10">
    <source>
        <dbReference type="RuleBase" id="RU364103"/>
    </source>
</evidence>